<organism evidence="3 4">
    <name type="scientific">Cohnella terricola</name>
    <dbReference type="NCBI Taxonomy" id="1289167"/>
    <lineage>
        <taxon>Bacteria</taxon>
        <taxon>Bacillati</taxon>
        <taxon>Bacillota</taxon>
        <taxon>Bacilli</taxon>
        <taxon>Bacillales</taxon>
        <taxon>Paenibacillaceae</taxon>
        <taxon>Cohnella</taxon>
    </lineage>
</organism>
<protein>
    <submittedName>
        <fullName evidence="3">SAM-dependent methyltransferase</fullName>
    </submittedName>
</protein>
<evidence type="ECO:0000256" key="1">
    <source>
        <dbReference type="ARBA" id="ARBA00022603"/>
    </source>
</evidence>
<accession>A0A559JL16</accession>
<proteinExistence type="predicted"/>
<keyword evidence="1 3" id="KW-0489">Methyltransferase</keyword>
<dbReference type="Proteomes" id="UP000316330">
    <property type="component" value="Unassembled WGS sequence"/>
</dbReference>
<keyword evidence="4" id="KW-1185">Reference proteome</keyword>
<dbReference type="SUPFAM" id="SSF53335">
    <property type="entry name" value="S-adenosyl-L-methionine-dependent methyltransferases"/>
    <property type="match status" value="1"/>
</dbReference>
<sequence length="392" mass="44279">MKTARQETPLTAVIEDVIRSSGRTGISADGNELSAIPFHQYMTLCLYHPEFGYYRTGNSRIGREGDFYTSAFIGDVMGVQLASRLSRLAFELFPLDDTIQIVDWGGGTGRLSRQMMDAWYSPNEGAASVDRCGRTFTATIIEGNPEHRKAAERELEPFIRSGKARVIDEREAESLFHSEHPIFVVANELLDAFPVHRIVNKSGKVMEWGVAWEESKRLPVPCLMKEVNPALEEWMDEQGIKLLDGQTIEVNLDGASWASGLAGRLQRSLLILIDYGDEAEELTAPHRMDGTLLCYREHRAHNDPYRDPGEQDLTAHVNFSHIRRSVEGNGGKEIWYGTQKRFLLEAGILEQLSAHSHEDPFHPVVRRNRAIRQLLLSDGMSELFKVQIFVIE</sequence>
<dbReference type="EMBL" id="VNJJ01000005">
    <property type="protein sequence ID" value="TVY00565.1"/>
    <property type="molecule type" value="Genomic_DNA"/>
</dbReference>
<evidence type="ECO:0000313" key="4">
    <source>
        <dbReference type="Proteomes" id="UP000316330"/>
    </source>
</evidence>
<dbReference type="InterPro" id="IPR003788">
    <property type="entry name" value="NDUFAF7"/>
</dbReference>
<keyword evidence="2 3" id="KW-0808">Transferase</keyword>
<comment type="caution">
    <text evidence="3">The sequence shown here is derived from an EMBL/GenBank/DDBJ whole genome shotgun (WGS) entry which is preliminary data.</text>
</comment>
<dbReference type="RefSeq" id="WP_144701248.1">
    <property type="nucleotide sequence ID" value="NZ_VNJJ01000005.1"/>
</dbReference>
<dbReference type="InterPro" id="IPR029063">
    <property type="entry name" value="SAM-dependent_MTases_sf"/>
</dbReference>
<dbReference type="PANTHER" id="PTHR12049">
    <property type="entry name" value="PROTEIN ARGININE METHYLTRANSFERASE NDUFAF7, MITOCHONDRIAL"/>
    <property type="match status" value="1"/>
</dbReference>
<dbReference type="AlphaFoldDB" id="A0A559JL16"/>
<reference evidence="3 4" key="1">
    <citation type="submission" date="2019-07" db="EMBL/GenBank/DDBJ databases">
        <authorList>
            <person name="Kim J."/>
        </authorList>
    </citation>
    <scope>NUCLEOTIDE SEQUENCE [LARGE SCALE GENOMIC DNA]</scope>
    <source>
        <strain evidence="3 4">G13</strain>
    </source>
</reference>
<dbReference type="Gene3D" id="3.40.50.12710">
    <property type="match status" value="1"/>
</dbReference>
<gene>
    <name evidence="3" type="ORF">FPZ45_11130</name>
</gene>
<dbReference type="PANTHER" id="PTHR12049:SF7">
    <property type="entry name" value="PROTEIN ARGININE METHYLTRANSFERASE NDUFAF7, MITOCHONDRIAL"/>
    <property type="match status" value="1"/>
</dbReference>
<dbReference type="InterPro" id="IPR038375">
    <property type="entry name" value="NDUFAF7_sf"/>
</dbReference>
<dbReference type="OrthoDB" id="9794208at2"/>
<dbReference type="GO" id="GO:0035243">
    <property type="term" value="F:protein-arginine omega-N symmetric methyltransferase activity"/>
    <property type="evidence" value="ECO:0007669"/>
    <property type="project" value="TreeGrafter"/>
</dbReference>
<evidence type="ECO:0000256" key="2">
    <source>
        <dbReference type="ARBA" id="ARBA00022679"/>
    </source>
</evidence>
<evidence type="ECO:0000313" key="3">
    <source>
        <dbReference type="EMBL" id="TVY00565.1"/>
    </source>
</evidence>
<dbReference type="GO" id="GO:0032259">
    <property type="term" value="P:methylation"/>
    <property type="evidence" value="ECO:0007669"/>
    <property type="project" value="UniProtKB-KW"/>
</dbReference>
<dbReference type="Pfam" id="PF02636">
    <property type="entry name" value="Methyltransf_28"/>
    <property type="match status" value="1"/>
</dbReference>
<name>A0A559JL16_9BACL</name>